<reference evidence="5" key="1">
    <citation type="submission" date="2022-08" db="EMBL/GenBank/DDBJ databases">
        <title>Novel sulphate-reducing endosymbionts in the free-living metamonad Anaeramoeba.</title>
        <authorList>
            <person name="Jerlstrom-Hultqvist J."/>
            <person name="Cepicka I."/>
            <person name="Gallot-Lavallee L."/>
            <person name="Salas-Leiva D."/>
            <person name="Curtis B.A."/>
            <person name="Zahonova K."/>
            <person name="Pipaliya S."/>
            <person name="Dacks J."/>
            <person name="Roger A.J."/>
        </authorList>
    </citation>
    <scope>NUCLEOTIDE SEQUENCE</scope>
    <source>
        <strain evidence="5">Busselton2</strain>
    </source>
</reference>
<comment type="caution">
    <text evidence="5">The sequence shown here is derived from an EMBL/GenBank/DDBJ whole genome shotgun (WGS) entry which is preliminary data.</text>
</comment>
<dbReference type="PANTHER" id="PTHR45981">
    <property type="entry name" value="LD02310P"/>
    <property type="match status" value="1"/>
</dbReference>
<dbReference type="GO" id="GO:0005765">
    <property type="term" value="C:lysosomal membrane"/>
    <property type="evidence" value="ECO:0007669"/>
    <property type="project" value="UniProtKB-SubCell"/>
</dbReference>
<evidence type="ECO:0000256" key="2">
    <source>
        <dbReference type="ARBA" id="ARBA00004177"/>
    </source>
</evidence>
<name>A0AAV7ZT89_9EUKA</name>
<dbReference type="AlphaFoldDB" id="A0AAV7ZT89"/>
<proteinExistence type="predicted"/>
<feature type="compositionally biased region" description="Low complexity" evidence="4">
    <location>
        <begin position="299"/>
        <end position="325"/>
    </location>
</feature>
<organism evidence="5 6">
    <name type="scientific">Anaeramoeba flamelloides</name>
    <dbReference type="NCBI Taxonomy" id="1746091"/>
    <lineage>
        <taxon>Eukaryota</taxon>
        <taxon>Metamonada</taxon>
        <taxon>Anaeramoebidae</taxon>
        <taxon>Anaeramoeba</taxon>
    </lineage>
</organism>
<protein>
    <submittedName>
        <fullName evidence="5">Protein fmp42</fullName>
    </submittedName>
</protein>
<feature type="compositionally biased region" description="Low complexity" evidence="4">
    <location>
        <begin position="461"/>
        <end position="485"/>
    </location>
</feature>
<feature type="region of interest" description="Disordered" evidence="4">
    <location>
        <begin position="281"/>
        <end position="330"/>
    </location>
</feature>
<feature type="region of interest" description="Disordered" evidence="4">
    <location>
        <begin position="722"/>
        <end position="742"/>
    </location>
</feature>
<comment type="subcellular location">
    <subcellularLocation>
        <location evidence="1">Endomembrane system</location>
        <topology evidence="1">Multi-pass membrane protein</topology>
    </subcellularLocation>
    <subcellularLocation>
        <location evidence="2">Endosome</location>
    </subcellularLocation>
    <subcellularLocation>
        <location evidence="3">Lysosome membrane</location>
    </subcellularLocation>
</comment>
<feature type="region of interest" description="Disordered" evidence="4">
    <location>
        <begin position="451"/>
        <end position="488"/>
    </location>
</feature>
<evidence type="ECO:0000313" key="5">
    <source>
        <dbReference type="EMBL" id="KAJ3443185.1"/>
    </source>
</evidence>
<evidence type="ECO:0000256" key="1">
    <source>
        <dbReference type="ARBA" id="ARBA00004127"/>
    </source>
</evidence>
<gene>
    <name evidence="5" type="ORF">M0812_09017</name>
</gene>
<sequence>MDLCRLTLEHWNDRVKSEDWYLSISLLLPQSGDEPSCKLCDFLTEQIFSLTMPSPVLISYLIEAIKKELFTSSDVLSKLVCKQSNKKTFRTIHSLVKPLLPAKGAEETNLLDQPSILFLLILIIRSYLYPYKSKNCYKIIKRIFSIKISVVYLMNQKEKYPKEFQEFQTLAQRCVEKKSKFSKFFNYFLINQSFVHITNTSVCDIVYLQTQDIFEEEKLPLLDFLIEYEIMTKRLTSIDSFVQLLIKIKESNNFQYQQFYEVLIKSTMRNIQVSRSFLDVNNNKSNSNNLPKSEQNGSNNNLNKNTNNRNNNNNNNNNNNTNNNNSTHTHKLMNAHTPIFSDQKNNHQMDSNIGNNGGDLNNNQPQFDLRTEFLHCVIPKVIIKLEQIRVQNNTTNTKNEKQPNLIDQCLENIKELSQFPLFLYSLKYQNTISNQSFEKLLNKIQTSHLNSQSKLYHHHQQQQQQKQQKQQQKQQNTNNNKFQNKTYSPLMHTPNDLHKFFSKMKQCKKSEINSSYFYNAIKNVINEYQVHSLFVDEMLKYFQEYASDDPELASLILQAVVLIPRCFHIFDANGKILDLFSLIVPLLNQCGHTTGIKAFENFDVFFYATVMLITSFCGFGNIYSVEYENYLEFRKIFVKICCANEKSKKSTNLNTNTNKNTNKNEIDFNIEMIEYFSNDTPALLWFDDYFSLRDGCRVFVNNDDLDINNIISPISSKRTRYNNSKKVNKNKNNNNNKIKSESSKNNLKYPIFTKKELSQCSTELRELWRRNVNNLKVFHNQWPPWVIIRVLPSALTQLYNEDEYDDPQIFASILNFLNRKYSFMIPCVKWRIANEWIPRKNQYLVLLSNGIVEKMMQQSNFIFPPLLNLTLTRPRESTQFNFKTSIQKTFSDLFNIIISITGSKQRNVVSYRKALQSNINRMRRICFLNGHQNFSIFLVKTILIENFDISRNKDSNRGIYPKFGSISFGQSLHSARIASLIVHLMPEKEKLISCLINEILTNFVGFISFQSTGHILAQFIFHLLLFSGTFQKSKITVNFEFLIEMITEILEDLASEYKQSGEIINIFSIINFPVVFLLLITRKFPLFLPLILKDRTEIRISLFKSLSTFHQHSLIISLFDLKGSQSERDFLLKIINEQNSKISQDEYEK</sequence>
<dbReference type="Proteomes" id="UP001146793">
    <property type="component" value="Unassembled WGS sequence"/>
</dbReference>
<dbReference type="GO" id="GO:0005768">
    <property type="term" value="C:endosome"/>
    <property type="evidence" value="ECO:0007669"/>
    <property type="project" value="UniProtKB-SubCell"/>
</dbReference>
<evidence type="ECO:0000256" key="4">
    <source>
        <dbReference type="SAM" id="MobiDB-lite"/>
    </source>
</evidence>
<evidence type="ECO:0000256" key="3">
    <source>
        <dbReference type="ARBA" id="ARBA00004656"/>
    </source>
</evidence>
<dbReference type="EMBL" id="JANTQA010000023">
    <property type="protein sequence ID" value="KAJ3443185.1"/>
    <property type="molecule type" value="Genomic_DNA"/>
</dbReference>
<evidence type="ECO:0000313" key="6">
    <source>
        <dbReference type="Proteomes" id="UP001146793"/>
    </source>
</evidence>
<accession>A0AAV7ZT89</accession>